<dbReference type="Pfam" id="PF23173">
    <property type="entry name" value="bHLH_SAC51"/>
    <property type="match status" value="1"/>
</dbReference>
<feature type="region of interest" description="Disordered" evidence="5">
    <location>
        <begin position="379"/>
        <end position="427"/>
    </location>
</feature>
<feature type="region of interest" description="Disordered" evidence="5">
    <location>
        <begin position="290"/>
        <end position="310"/>
    </location>
</feature>
<evidence type="ECO:0000256" key="1">
    <source>
        <dbReference type="ARBA" id="ARBA00004123"/>
    </source>
</evidence>
<dbReference type="Proteomes" id="UP000288805">
    <property type="component" value="Unassembled WGS sequence"/>
</dbReference>
<dbReference type="GO" id="GO:0005634">
    <property type="term" value="C:nucleus"/>
    <property type="evidence" value="ECO:0007669"/>
    <property type="project" value="UniProtKB-SubCell"/>
</dbReference>
<comment type="caution">
    <text evidence="7">The sequence shown here is derived from an EMBL/GenBank/DDBJ whole genome shotgun (WGS) entry which is preliminary data.</text>
</comment>
<dbReference type="InterPro" id="IPR011598">
    <property type="entry name" value="bHLH_dom"/>
</dbReference>
<organism evidence="7 8">
    <name type="scientific">Vitis vinifera</name>
    <name type="common">Grape</name>
    <dbReference type="NCBI Taxonomy" id="29760"/>
    <lineage>
        <taxon>Eukaryota</taxon>
        <taxon>Viridiplantae</taxon>
        <taxon>Streptophyta</taxon>
        <taxon>Embryophyta</taxon>
        <taxon>Tracheophyta</taxon>
        <taxon>Spermatophyta</taxon>
        <taxon>Magnoliopsida</taxon>
        <taxon>eudicotyledons</taxon>
        <taxon>Gunneridae</taxon>
        <taxon>Pentapetalae</taxon>
        <taxon>rosids</taxon>
        <taxon>Vitales</taxon>
        <taxon>Vitaceae</taxon>
        <taxon>Viteae</taxon>
        <taxon>Vitis</taxon>
    </lineage>
</organism>
<keyword evidence="4" id="KW-0539">Nucleus</keyword>
<dbReference type="PANTHER" id="PTHR36066">
    <property type="entry name" value="TRANSCRIPTION FACTOR BHLH145"/>
    <property type="match status" value="1"/>
</dbReference>
<dbReference type="GO" id="GO:0046983">
    <property type="term" value="F:protein dimerization activity"/>
    <property type="evidence" value="ECO:0007669"/>
    <property type="project" value="InterPro"/>
</dbReference>
<feature type="domain" description="BHLH" evidence="6">
    <location>
        <begin position="413"/>
        <end position="462"/>
    </location>
</feature>
<dbReference type="PANTHER" id="PTHR36066:SF2">
    <property type="entry name" value="TRANSCRIPTION FACTOR BHLH145"/>
    <property type="match status" value="1"/>
</dbReference>
<dbReference type="PROSITE" id="PS50888">
    <property type="entry name" value="BHLH"/>
    <property type="match status" value="1"/>
</dbReference>
<accession>A0A438FZJ0</accession>
<reference evidence="7 8" key="1">
    <citation type="journal article" date="2018" name="PLoS Genet.">
        <title>Population sequencing reveals clonal diversity and ancestral inbreeding in the grapevine cultivar Chardonnay.</title>
        <authorList>
            <person name="Roach M.J."/>
            <person name="Johnson D.L."/>
            <person name="Bohlmann J."/>
            <person name="van Vuuren H.J."/>
            <person name="Jones S.J."/>
            <person name="Pretorius I.S."/>
            <person name="Schmidt S.A."/>
            <person name="Borneman A.R."/>
        </authorList>
    </citation>
    <scope>NUCLEOTIDE SEQUENCE [LARGE SCALE GENOMIC DNA]</scope>
    <source>
        <strain evidence="8">cv. Chardonnay</strain>
        <tissue evidence="7">Leaf</tissue>
    </source>
</reference>
<dbReference type="Gene3D" id="4.10.280.10">
    <property type="entry name" value="Helix-loop-helix DNA-binding domain"/>
    <property type="match status" value="1"/>
</dbReference>
<dbReference type="CDD" id="cd18917">
    <property type="entry name" value="bHLH_AtSAC51_like"/>
    <property type="match status" value="1"/>
</dbReference>
<evidence type="ECO:0000313" key="8">
    <source>
        <dbReference type="Proteomes" id="UP000288805"/>
    </source>
</evidence>
<gene>
    <name evidence="7" type="primary">BHLH145</name>
    <name evidence="7" type="ORF">CK203_058133</name>
</gene>
<dbReference type="AlphaFoldDB" id="A0A438FZJ0"/>
<sequence>MIQQPTGHAPTELIFHASSLYTNILRALRTFDFDYCPLSSCLSLSTAFFSVVFRLIEFWPSRIRAISLLLTQLPLSFFSPLHYSGSAVDFHLGSAVDSVVVLLLKGRDVVMVCQAASQTRFRALKHENGIAGSATIIVRVIACFQPLQDCQDCGSWLPHQHPGWLSPDLNTLSAPLGLELEQQNIISAYMNPCPNLAFTHASNSILKEKLPAGPYGNSRVVNAPNVISECAQKRFLVFDQSGDQTTLVFSSVIGTPGQCLTSWSPKPSGAHNLSGGEEGTKRDLIYHQGPILTDESNENGGTDVQSEMHEDTEELNALLYSDDEYSYSEDDEETSTGHSPSTMTVYDRQEWLEGEAEEVASSDGSNKRRKLFNGDFNVPSLMDTASSAKPDNSLEYEDDAESSCADGNNPEPGEIQSFSGNKRSRKDRIRETVNILQSLIPGGKGKDAIVVLDEAIHYLKSLKLKAKALGLDTP</sequence>
<comment type="subcellular location">
    <subcellularLocation>
        <location evidence="1">Nucleus</location>
    </subcellularLocation>
</comment>
<evidence type="ECO:0000256" key="5">
    <source>
        <dbReference type="SAM" id="MobiDB-lite"/>
    </source>
</evidence>
<evidence type="ECO:0000256" key="3">
    <source>
        <dbReference type="ARBA" id="ARBA00023163"/>
    </source>
</evidence>
<protein>
    <submittedName>
        <fullName evidence="7">Transcription factor bHLH145</fullName>
    </submittedName>
</protein>
<evidence type="ECO:0000259" key="6">
    <source>
        <dbReference type="PROSITE" id="PS50888"/>
    </source>
</evidence>
<keyword evidence="2" id="KW-0805">Transcription regulation</keyword>
<name>A0A438FZJ0_VITVI</name>
<dbReference type="SUPFAM" id="SSF47459">
    <property type="entry name" value="HLH, helix-loop-helix DNA-binding domain"/>
    <property type="match status" value="1"/>
</dbReference>
<dbReference type="InterPro" id="IPR037546">
    <property type="entry name" value="SAC51-like"/>
</dbReference>
<keyword evidence="3" id="KW-0804">Transcription</keyword>
<dbReference type="InterPro" id="IPR036638">
    <property type="entry name" value="HLH_DNA-bd_sf"/>
</dbReference>
<dbReference type="EMBL" id="QGNW01000689">
    <property type="protein sequence ID" value="RVW65315.1"/>
    <property type="molecule type" value="Genomic_DNA"/>
</dbReference>
<evidence type="ECO:0000256" key="2">
    <source>
        <dbReference type="ARBA" id="ARBA00023015"/>
    </source>
</evidence>
<evidence type="ECO:0000256" key="4">
    <source>
        <dbReference type="ARBA" id="ARBA00023242"/>
    </source>
</evidence>
<proteinExistence type="predicted"/>
<evidence type="ECO:0000313" key="7">
    <source>
        <dbReference type="EMBL" id="RVW65315.1"/>
    </source>
</evidence>